<keyword evidence="3" id="KW-1185">Reference proteome</keyword>
<evidence type="ECO:0000313" key="3">
    <source>
        <dbReference type="Proteomes" id="UP000250163"/>
    </source>
</evidence>
<keyword evidence="1" id="KW-1133">Transmembrane helix</keyword>
<gene>
    <name evidence="2" type="ORF">MORIYA_1253</name>
</gene>
<accession>A0A330LP11</accession>
<dbReference type="RefSeq" id="WP_232011528.1">
    <property type="nucleotide sequence ID" value="NZ_LS483250.1"/>
</dbReference>
<reference evidence="3" key="1">
    <citation type="submission" date="2018-05" db="EMBL/GenBank/DDBJ databases">
        <authorList>
            <person name="Cea G.-C."/>
            <person name="William W."/>
        </authorList>
    </citation>
    <scope>NUCLEOTIDE SEQUENCE [LARGE SCALE GENOMIC DNA]</scope>
    <source>
        <strain evidence="3">DB21MT 5</strain>
    </source>
</reference>
<protein>
    <submittedName>
        <fullName evidence="2">Uncharacterized protein</fullName>
    </submittedName>
</protein>
<dbReference type="Proteomes" id="UP000250163">
    <property type="component" value="Chromosome MORIYA"/>
</dbReference>
<proteinExistence type="predicted"/>
<keyword evidence="1" id="KW-0472">Membrane</keyword>
<sequence>MKRVKNSLTQLNNLSAGVTAVLTLAVFLPVLVLCVFGLYAIIQYGYTLEFANT</sequence>
<feature type="transmembrane region" description="Helical" evidence="1">
    <location>
        <begin position="21"/>
        <end position="42"/>
    </location>
</feature>
<dbReference type="AlphaFoldDB" id="A0A330LP11"/>
<name>A0A330LP11_9GAMM</name>
<organism evidence="2 3">
    <name type="scientific">Moritella yayanosii</name>
    <dbReference type="NCBI Taxonomy" id="69539"/>
    <lineage>
        <taxon>Bacteria</taxon>
        <taxon>Pseudomonadati</taxon>
        <taxon>Pseudomonadota</taxon>
        <taxon>Gammaproteobacteria</taxon>
        <taxon>Alteromonadales</taxon>
        <taxon>Moritellaceae</taxon>
        <taxon>Moritella</taxon>
    </lineage>
</organism>
<dbReference type="EMBL" id="LS483250">
    <property type="protein sequence ID" value="SQD77731.1"/>
    <property type="molecule type" value="Genomic_DNA"/>
</dbReference>
<keyword evidence="1" id="KW-0812">Transmembrane</keyword>
<dbReference type="KEGG" id="mya:MORIYA_1253"/>
<evidence type="ECO:0000256" key="1">
    <source>
        <dbReference type="SAM" id="Phobius"/>
    </source>
</evidence>
<evidence type="ECO:0000313" key="2">
    <source>
        <dbReference type="EMBL" id="SQD77731.1"/>
    </source>
</evidence>